<proteinExistence type="predicted"/>
<feature type="domain" description="Protein kinase" evidence="16">
    <location>
        <begin position="95"/>
        <end position="185"/>
    </location>
</feature>
<dbReference type="InterPro" id="IPR000719">
    <property type="entry name" value="Prot_kinase_dom"/>
</dbReference>
<dbReference type="PROSITE" id="PS50011">
    <property type="entry name" value="PROTEIN_KINASE_DOM"/>
    <property type="match status" value="1"/>
</dbReference>
<evidence type="ECO:0000256" key="7">
    <source>
        <dbReference type="ARBA" id="ARBA00022741"/>
    </source>
</evidence>
<evidence type="ECO:0000256" key="11">
    <source>
        <dbReference type="ARBA" id="ARBA00023136"/>
    </source>
</evidence>
<name>A0AAF0QX48_SOLVR</name>
<evidence type="ECO:0000256" key="8">
    <source>
        <dbReference type="ARBA" id="ARBA00022777"/>
    </source>
</evidence>
<evidence type="ECO:0000256" key="5">
    <source>
        <dbReference type="ARBA" id="ARBA00022729"/>
    </source>
</evidence>
<evidence type="ECO:0000256" key="1">
    <source>
        <dbReference type="ARBA" id="ARBA00004167"/>
    </source>
</evidence>
<evidence type="ECO:0000256" key="15">
    <source>
        <dbReference type="SAM" id="Phobius"/>
    </source>
</evidence>
<keyword evidence="3" id="KW-0808">Transferase</keyword>
<dbReference type="Gene3D" id="3.30.200.20">
    <property type="entry name" value="Phosphorylase Kinase, domain 1"/>
    <property type="match status" value="1"/>
</dbReference>
<keyword evidence="4 15" id="KW-0812">Transmembrane</keyword>
<dbReference type="FunFam" id="3.30.200.20:FF:000727">
    <property type="entry name" value="Cysteine-rich RLK (RECEPTOR-like protein kinase) 23"/>
    <property type="match status" value="1"/>
</dbReference>
<protein>
    <recommendedName>
        <fullName evidence="16">Protein kinase domain-containing protein</fullName>
    </recommendedName>
</protein>
<keyword evidence="9 14" id="KW-0067">ATP-binding</keyword>
<evidence type="ECO:0000256" key="2">
    <source>
        <dbReference type="ARBA" id="ARBA00022527"/>
    </source>
</evidence>
<keyword evidence="10 15" id="KW-1133">Transmembrane helix</keyword>
<keyword evidence="2" id="KW-0723">Serine/threonine-protein kinase</keyword>
<dbReference type="InterPro" id="IPR001245">
    <property type="entry name" value="Ser-Thr/Tyr_kinase_cat_dom"/>
</dbReference>
<evidence type="ECO:0000256" key="14">
    <source>
        <dbReference type="PROSITE-ProRule" id="PRU10141"/>
    </source>
</evidence>
<evidence type="ECO:0000256" key="6">
    <source>
        <dbReference type="ARBA" id="ARBA00022737"/>
    </source>
</evidence>
<dbReference type="PANTHER" id="PTHR27002">
    <property type="entry name" value="RECEPTOR-LIKE SERINE/THREONINE-PROTEIN KINASE SD1-8"/>
    <property type="match status" value="1"/>
</dbReference>
<keyword evidence="6" id="KW-0677">Repeat</keyword>
<dbReference type="GO" id="GO:0005524">
    <property type="term" value="F:ATP binding"/>
    <property type="evidence" value="ECO:0007669"/>
    <property type="project" value="UniProtKB-UniRule"/>
</dbReference>
<gene>
    <name evidence="17" type="ORF">MTR67_024511</name>
</gene>
<feature type="binding site" evidence="14">
    <location>
        <position position="124"/>
    </location>
    <ligand>
        <name>ATP</name>
        <dbReference type="ChEBI" id="CHEBI:30616"/>
    </ligand>
</feature>
<evidence type="ECO:0000259" key="16">
    <source>
        <dbReference type="PROSITE" id="PS50011"/>
    </source>
</evidence>
<feature type="transmembrane region" description="Helical" evidence="15">
    <location>
        <begin position="30"/>
        <end position="52"/>
    </location>
</feature>
<dbReference type="Pfam" id="PF07714">
    <property type="entry name" value="PK_Tyr_Ser-Thr"/>
    <property type="match status" value="1"/>
</dbReference>
<keyword evidence="12" id="KW-0675">Receptor</keyword>
<dbReference type="InterPro" id="IPR011009">
    <property type="entry name" value="Kinase-like_dom_sf"/>
</dbReference>
<evidence type="ECO:0000256" key="10">
    <source>
        <dbReference type="ARBA" id="ARBA00022989"/>
    </source>
</evidence>
<evidence type="ECO:0000313" key="18">
    <source>
        <dbReference type="Proteomes" id="UP001234989"/>
    </source>
</evidence>
<dbReference type="Proteomes" id="UP001234989">
    <property type="component" value="Chromosome 5"/>
</dbReference>
<dbReference type="EMBL" id="CP133616">
    <property type="protein sequence ID" value="WMV31126.1"/>
    <property type="molecule type" value="Genomic_DNA"/>
</dbReference>
<keyword evidence="7 14" id="KW-0547">Nucleotide-binding</keyword>
<reference evidence="17" key="1">
    <citation type="submission" date="2023-08" db="EMBL/GenBank/DDBJ databases">
        <title>A de novo genome assembly of Solanum verrucosum Schlechtendal, a Mexican diploid species geographically isolated from the other diploid A-genome species in potato relatives.</title>
        <authorList>
            <person name="Hosaka K."/>
        </authorList>
    </citation>
    <scope>NUCLEOTIDE SEQUENCE</scope>
    <source>
        <tissue evidence="17">Young leaves</tissue>
    </source>
</reference>
<evidence type="ECO:0000256" key="4">
    <source>
        <dbReference type="ARBA" id="ARBA00022692"/>
    </source>
</evidence>
<dbReference type="InterPro" id="IPR017441">
    <property type="entry name" value="Protein_kinase_ATP_BS"/>
</dbReference>
<evidence type="ECO:0000256" key="9">
    <source>
        <dbReference type="ARBA" id="ARBA00022840"/>
    </source>
</evidence>
<evidence type="ECO:0000256" key="13">
    <source>
        <dbReference type="ARBA" id="ARBA00023180"/>
    </source>
</evidence>
<comment type="subcellular location">
    <subcellularLocation>
        <location evidence="1">Membrane</location>
        <topology evidence="1">Single-pass membrane protein</topology>
    </subcellularLocation>
</comment>
<evidence type="ECO:0000256" key="12">
    <source>
        <dbReference type="ARBA" id="ARBA00023170"/>
    </source>
</evidence>
<keyword evidence="8" id="KW-0418">Kinase</keyword>
<sequence length="185" mass="20802">MWVESLRNVSEIRRENALVSNCRWKEEWTVFAPLISELALLTILLITVGVLYRMRTKVLDEPGINQPANSQGALLQGTNVIVYDSSDLVVATNNFLLANKIGHGGFGNVYKGVLENGVEIAVKKQDVTSRQGFTEFENEFKLIVKLQHRNLTKLLGYCINGAEKFLVYEFMVDNSLDKVIFGMTS</sequence>
<dbReference type="GO" id="GO:0005886">
    <property type="term" value="C:plasma membrane"/>
    <property type="evidence" value="ECO:0007669"/>
    <property type="project" value="TreeGrafter"/>
</dbReference>
<dbReference type="SUPFAM" id="SSF56112">
    <property type="entry name" value="Protein kinase-like (PK-like)"/>
    <property type="match status" value="1"/>
</dbReference>
<keyword evidence="5" id="KW-0732">Signal</keyword>
<accession>A0AAF0QX48</accession>
<evidence type="ECO:0000256" key="3">
    <source>
        <dbReference type="ARBA" id="ARBA00022679"/>
    </source>
</evidence>
<keyword evidence="13" id="KW-0325">Glycoprotein</keyword>
<evidence type="ECO:0000313" key="17">
    <source>
        <dbReference type="EMBL" id="WMV31126.1"/>
    </source>
</evidence>
<dbReference type="PANTHER" id="PTHR27002:SF1097">
    <property type="entry name" value="RECEPTOR-LIKE SERINE_THREONINE-PROTEIN KINASE"/>
    <property type="match status" value="1"/>
</dbReference>
<dbReference type="AlphaFoldDB" id="A0AAF0QX48"/>
<keyword evidence="18" id="KW-1185">Reference proteome</keyword>
<dbReference type="PROSITE" id="PS00107">
    <property type="entry name" value="PROTEIN_KINASE_ATP"/>
    <property type="match status" value="1"/>
</dbReference>
<keyword evidence="11 15" id="KW-0472">Membrane</keyword>
<organism evidence="17 18">
    <name type="scientific">Solanum verrucosum</name>
    <dbReference type="NCBI Taxonomy" id="315347"/>
    <lineage>
        <taxon>Eukaryota</taxon>
        <taxon>Viridiplantae</taxon>
        <taxon>Streptophyta</taxon>
        <taxon>Embryophyta</taxon>
        <taxon>Tracheophyta</taxon>
        <taxon>Spermatophyta</taxon>
        <taxon>Magnoliopsida</taxon>
        <taxon>eudicotyledons</taxon>
        <taxon>Gunneridae</taxon>
        <taxon>Pentapetalae</taxon>
        <taxon>asterids</taxon>
        <taxon>lamiids</taxon>
        <taxon>Solanales</taxon>
        <taxon>Solanaceae</taxon>
        <taxon>Solanoideae</taxon>
        <taxon>Solaneae</taxon>
        <taxon>Solanum</taxon>
    </lineage>
</organism>
<dbReference type="GO" id="GO:0004674">
    <property type="term" value="F:protein serine/threonine kinase activity"/>
    <property type="evidence" value="ECO:0007669"/>
    <property type="project" value="UniProtKB-KW"/>
</dbReference>